<gene>
    <name evidence="11" type="primary">RTP4</name>
</gene>
<evidence type="ECO:0000256" key="6">
    <source>
        <dbReference type="ARBA" id="ARBA00022989"/>
    </source>
</evidence>
<protein>
    <recommendedName>
        <fullName evidence="10">3CxxC-type domain-containing protein</fullName>
    </recommendedName>
</protein>
<keyword evidence="3" id="KW-0479">Metal-binding</keyword>
<evidence type="ECO:0000256" key="9">
    <source>
        <dbReference type="SAM" id="Phobius"/>
    </source>
</evidence>
<reference evidence="11" key="3">
    <citation type="submission" date="2025-09" db="UniProtKB">
        <authorList>
            <consortium name="Ensembl"/>
        </authorList>
    </citation>
    <scope>IDENTIFICATION</scope>
    <source>
        <strain evidence="11">breed Abyssinian</strain>
    </source>
</reference>
<dbReference type="PANTHER" id="PTHR14402">
    <property type="entry name" value="RECEPTOR TRANSPORTING PROTEIN"/>
    <property type="match status" value="1"/>
</dbReference>
<dbReference type="Pfam" id="PF13695">
    <property type="entry name" value="Zn_ribbon_3CxxC"/>
    <property type="match status" value="1"/>
</dbReference>
<feature type="region of interest" description="Disordered" evidence="8">
    <location>
        <begin position="1"/>
        <end position="29"/>
    </location>
</feature>
<dbReference type="Ensembl" id="ENSFCTT00005071914.1">
    <property type="protein sequence ID" value="ENSFCTP00005050992.1"/>
    <property type="gene ID" value="ENSFCTG00005025345.1"/>
</dbReference>
<evidence type="ECO:0000256" key="5">
    <source>
        <dbReference type="ARBA" id="ARBA00022833"/>
    </source>
</evidence>
<evidence type="ECO:0000256" key="4">
    <source>
        <dbReference type="ARBA" id="ARBA00022771"/>
    </source>
</evidence>
<comment type="subcellular location">
    <subcellularLocation>
        <location evidence="1">Membrane</location>
        <topology evidence="1">Single-pass membrane protein</topology>
    </subcellularLocation>
</comment>
<accession>A0ABI7ZVL4</accession>
<keyword evidence="5" id="KW-0862">Zinc</keyword>
<keyword evidence="2 9" id="KW-0812">Transmembrane</keyword>
<name>A0ABI7ZVL4_FELCA</name>
<keyword evidence="6 9" id="KW-1133">Transmembrane helix</keyword>
<dbReference type="PANTHER" id="PTHR14402:SF8">
    <property type="entry name" value="RECEPTOR-TRANSPORTING PROTEIN 4"/>
    <property type="match status" value="1"/>
</dbReference>
<evidence type="ECO:0000256" key="7">
    <source>
        <dbReference type="ARBA" id="ARBA00023136"/>
    </source>
</evidence>
<dbReference type="InterPro" id="IPR027377">
    <property type="entry name" value="ZAR1/RTP1-5-like_Znf-3CxxC"/>
</dbReference>
<keyword evidence="12" id="KW-1185">Reference proteome</keyword>
<evidence type="ECO:0000256" key="8">
    <source>
        <dbReference type="SAM" id="MobiDB-lite"/>
    </source>
</evidence>
<sequence>MQLCTLEGEEEQENHSNNAGTPPGLPLGTQGPVPGEVWRQVRACQSLITISFPGCCLGVEGTLSDVAMTPAASSKASPESSSLERPTGSVGLNGKHYVSCQIKLSYSPGMAPQPQEKKTVLDVGAWEQIFQELMQQEKPRARWTLKLDKNLDPNCLAEGWKQYELKGFGRFQCSSCQRSWASAQVHILCHMHLESHKSQGQVIMRLFAQRCKKCSWSRFENPEFSPESAMRILKNVVLRILKKFYDFKKVSELPIIREVPLDGSHDTNNCEGCSLGFCLLRLQNNTTEPSVSPFSPTGSSSPTGDVFSQSQWNGYYYVYKASGPSHTTAEPKGETSRQPIPRTDRQAAQAPCRTYSEVVRRVGQQSTQQACSQATQGAGVQATRGTDPKTTLRAIPKATSGSDTQTTGRIVPSRSNLQLTWTDSVATHGFSASSGTQAAWRSSPRNVPNSYPIYAPLVQQDYFVDEERLNLFYFLCGICIIVVFIAKWLEEGRWR</sequence>
<feature type="transmembrane region" description="Helical" evidence="9">
    <location>
        <begin position="471"/>
        <end position="489"/>
    </location>
</feature>
<proteinExistence type="predicted"/>
<dbReference type="GeneTree" id="ENSGT00940000162610"/>
<evidence type="ECO:0000313" key="11">
    <source>
        <dbReference type="Ensembl" id="ENSFCTP00005050992.1"/>
    </source>
</evidence>
<feature type="domain" description="3CxxC-type" evidence="10">
    <location>
        <begin position="166"/>
        <end position="276"/>
    </location>
</feature>
<reference evidence="11 12" key="1">
    <citation type="submission" date="2021-02" db="EMBL/GenBank/DDBJ databases">
        <title>Safari Cat Assemblies.</title>
        <authorList>
            <person name="Bredemeyer K.R."/>
            <person name="Murphy W.J."/>
        </authorList>
    </citation>
    <scope>NUCLEOTIDE SEQUENCE [LARGE SCALE GENOMIC DNA]</scope>
</reference>
<dbReference type="SMART" id="SM01328">
    <property type="entry name" value="zf-3CxxC"/>
    <property type="match status" value="1"/>
</dbReference>
<evidence type="ECO:0000256" key="2">
    <source>
        <dbReference type="ARBA" id="ARBA00022692"/>
    </source>
</evidence>
<dbReference type="Proteomes" id="UP000823872">
    <property type="component" value="Chromosome C2"/>
</dbReference>
<keyword evidence="7 9" id="KW-0472">Membrane</keyword>
<organism evidence="11 12">
    <name type="scientific">Felis catus</name>
    <name type="common">Cat</name>
    <name type="synonym">Felis silvestris catus</name>
    <dbReference type="NCBI Taxonomy" id="9685"/>
    <lineage>
        <taxon>Eukaryota</taxon>
        <taxon>Metazoa</taxon>
        <taxon>Chordata</taxon>
        <taxon>Craniata</taxon>
        <taxon>Vertebrata</taxon>
        <taxon>Euteleostomi</taxon>
        <taxon>Mammalia</taxon>
        <taxon>Eutheria</taxon>
        <taxon>Laurasiatheria</taxon>
        <taxon>Carnivora</taxon>
        <taxon>Feliformia</taxon>
        <taxon>Felidae</taxon>
        <taxon>Felinae</taxon>
        <taxon>Felis</taxon>
    </lineage>
</organism>
<keyword evidence="4" id="KW-0863">Zinc-finger</keyword>
<evidence type="ECO:0000256" key="3">
    <source>
        <dbReference type="ARBA" id="ARBA00022723"/>
    </source>
</evidence>
<feature type="compositionally biased region" description="Low complexity" evidence="8">
    <location>
        <begin position="20"/>
        <end position="29"/>
    </location>
</feature>
<evidence type="ECO:0000313" key="12">
    <source>
        <dbReference type="Proteomes" id="UP000823872"/>
    </source>
</evidence>
<reference evidence="11" key="2">
    <citation type="submission" date="2025-08" db="UniProtKB">
        <authorList>
            <consortium name="Ensembl"/>
        </authorList>
    </citation>
    <scope>IDENTIFICATION</scope>
    <source>
        <strain evidence="11">breed Abyssinian</strain>
    </source>
</reference>
<dbReference type="InterPro" id="IPR026096">
    <property type="entry name" value="R-trans_p"/>
</dbReference>
<evidence type="ECO:0000256" key="1">
    <source>
        <dbReference type="ARBA" id="ARBA00004167"/>
    </source>
</evidence>
<feature type="region of interest" description="Disordered" evidence="8">
    <location>
        <begin position="325"/>
        <end position="350"/>
    </location>
</feature>
<evidence type="ECO:0000259" key="10">
    <source>
        <dbReference type="SMART" id="SM01328"/>
    </source>
</evidence>